<gene>
    <name evidence="1" type="ORF">LCGC14_2849730</name>
</gene>
<sequence>MTVKTARKRLRGRLFFGNVKQIEALALLRLLAEFYAIIAKHKDEMVDCERCNGSGHIDCPTCGHYDYDCQDCDGEGEVAVVPWHSEPSGQDTKTTLATSIAAVIERSERVTN</sequence>
<evidence type="ECO:0000313" key="1">
    <source>
        <dbReference type="EMBL" id="KKK77823.1"/>
    </source>
</evidence>
<protein>
    <submittedName>
        <fullName evidence="1">Uncharacterized protein</fullName>
    </submittedName>
</protein>
<comment type="caution">
    <text evidence="1">The sequence shown here is derived from an EMBL/GenBank/DDBJ whole genome shotgun (WGS) entry which is preliminary data.</text>
</comment>
<proteinExistence type="predicted"/>
<reference evidence="1" key="1">
    <citation type="journal article" date="2015" name="Nature">
        <title>Complex archaea that bridge the gap between prokaryotes and eukaryotes.</title>
        <authorList>
            <person name="Spang A."/>
            <person name="Saw J.H."/>
            <person name="Jorgensen S.L."/>
            <person name="Zaremba-Niedzwiedzka K."/>
            <person name="Martijn J."/>
            <person name="Lind A.E."/>
            <person name="van Eijk R."/>
            <person name="Schleper C."/>
            <person name="Guy L."/>
            <person name="Ettema T.J."/>
        </authorList>
    </citation>
    <scope>NUCLEOTIDE SEQUENCE</scope>
</reference>
<organism evidence="1">
    <name type="scientific">marine sediment metagenome</name>
    <dbReference type="NCBI Taxonomy" id="412755"/>
    <lineage>
        <taxon>unclassified sequences</taxon>
        <taxon>metagenomes</taxon>
        <taxon>ecological metagenomes</taxon>
    </lineage>
</organism>
<accession>A0A0F8Y8X4</accession>
<dbReference type="AlphaFoldDB" id="A0A0F8Y8X4"/>
<name>A0A0F8Y8X4_9ZZZZ</name>
<dbReference type="EMBL" id="LAZR01054766">
    <property type="protein sequence ID" value="KKK77823.1"/>
    <property type="molecule type" value="Genomic_DNA"/>
</dbReference>